<dbReference type="Gene3D" id="3.30.470.20">
    <property type="entry name" value="ATP-grasp fold, B domain"/>
    <property type="match status" value="1"/>
</dbReference>
<keyword evidence="2 4" id="KW-0547">Nucleotide-binding</keyword>
<keyword evidence="3 4" id="KW-0067">ATP-binding</keyword>
<dbReference type="RefSeq" id="WP_209978431.1">
    <property type="nucleotide sequence ID" value="NZ_JAGGLB010000046.1"/>
</dbReference>
<dbReference type="PANTHER" id="PTHR43585:SF2">
    <property type="entry name" value="ATP-GRASP ENZYME FSQD"/>
    <property type="match status" value="1"/>
</dbReference>
<dbReference type="InterPro" id="IPR052032">
    <property type="entry name" value="ATP-dep_AA_Ligase"/>
</dbReference>
<name>A0ABS4J8Q0_9BACL</name>
<dbReference type="Pfam" id="PF21360">
    <property type="entry name" value="PylC-like_N"/>
    <property type="match status" value="1"/>
</dbReference>
<dbReference type="InterPro" id="IPR048764">
    <property type="entry name" value="PylC_N"/>
</dbReference>
<comment type="caution">
    <text evidence="6">The sequence shown here is derived from an EMBL/GenBank/DDBJ whole genome shotgun (WGS) entry which is preliminary data.</text>
</comment>
<dbReference type="InterPro" id="IPR013815">
    <property type="entry name" value="ATP_grasp_subdomain_1"/>
</dbReference>
<evidence type="ECO:0000313" key="7">
    <source>
        <dbReference type="Proteomes" id="UP001519287"/>
    </source>
</evidence>
<dbReference type="Pfam" id="PF15632">
    <property type="entry name" value="ATPgrasp_Ter"/>
    <property type="match status" value="1"/>
</dbReference>
<evidence type="ECO:0000259" key="5">
    <source>
        <dbReference type="PROSITE" id="PS50975"/>
    </source>
</evidence>
<keyword evidence="7" id="KW-1185">Reference proteome</keyword>
<evidence type="ECO:0000256" key="3">
    <source>
        <dbReference type="ARBA" id="ARBA00022840"/>
    </source>
</evidence>
<protein>
    <submittedName>
        <fullName evidence="6">Carbamoyl-phosphate synthase large subunit</fullName>
        <ecNumber evidence="6">6.3.5.5</ecNumber>
    </submittedName>
</protein>
<accession>A0ABS4J8Q0</accession>
<gene>
    <name evidence="6" type="ORF">J2Z66_007858</name>
</gene>
<keyword evidence="1 6" id="KW-0436">Ligase</keyword>
<reference evidence="6 7" key="1">
    <citation type="submission" date="2021-03" db="EMBL/GenBank/DDBJ databases">
        <title>Genomic Encyclopedia of Type Strains, Phase IV (KMG-IV): sequencing the most valuable type-strain genomes for metagenomic binning, comparative biology and taxonomic classification.</title>
        <authorList>
            <person name="Goeker M."/>
        </authorList>
    </citation>
    <scope>NUCLEOTIDE SEQUENCE [LARGE SCALE GENOMIC DNA]</scope>
    <source>
        <strain evidence="6 7">DSM 26048</strain>
    </source>
</reference>
<evidence type="ECO:0000313" key="6">
    <source>
        <dbReference type="EMBL" id="MBP1996212.1"/>
    </source>
</evidence>
<proteinExistence type="predicted"/>
<dbReference type="Proteomes" id="UP001519287">
    <property type="component" value="Unassembled WGS sequence"/>
</dbReference>
<evidence type="ECO:0000256" key="4">
    <source>
        <dbReference type="PROSITE-ProRule" id="PRU00409"/>
    </source>
</evidence>
<dbReference type="Gene3D" id="3.40.50.20">
    <property type="match status" value="1"/>
</dbReference>
<evidence type="ECO:0000256" key="1">
    <source>
        <dbReference type="ARBA" id="ARBA00022598"/>
    </source>
</evidence>
<evidence type="ECO:0000256" key="2">
    <source>
        <dbReference type="ARBA" id="ARBA00022741"/>
    </source>
</evidence>
<dbReference type="GO" id="GO:0004088">
    <property type="term" value="F:carbamoyl-phosphate synthase (glutamine-hydrolyzing) activity"/>
    <property type="evidence" value="ECO:0007669"/>
    <property type="project" value="UniProtKB-EC"/>
</dbReference>
<dbReference type="PROSITE" id="PS50975">
    <property type="entry name" value="ATP_GRASP"/>
    <property type="match status" value="1"/>
</dbReference>
<dbReference type="Gene3D" id="3.30.1490.20">
    <property type="entry name" value="ATP-grasp fold, A domain"/>
    <property type="match status" value="1"/>
</dbReference>
<sequence>MKPIVRILLTGTGSPAAPGVIQSLKNSEDYKYHIIGVDCNSFSAGFHMTDRHYVGPKASEEQFIPFIEQICRTEKINVLFSLVTDELIKLSEHRDVLSQCGTYMNLSSVPVLQMVINKGILYNELQKMGIAVPSFQVTSSAKQFKKALKAMGYPEQPVCFKPTISDGSRGFHILDDHIDRFELMFRHKPTSVYLSHSDLLRVIQGRKEFPELLVMEYLPHEEYSVDVLAENGKVMIAVPRLREATVGGISTKSLIRKDQDIIDYAAEVVERLGLHGNIGIQVRRDRSRQPKIVEVNPRMQGTIVHCTAAGINLPDLAVKQALGVLPTHLESKVKWGTRMIRHWKEVFYDADGSSYTL</sequence>
<organism evidence="6 7">
    <name type="scientific">Paenibacillus eucommiae</name>
    <dbReference type="NCBI Taxonomy" id="1355755"/>
    <lineage>
        <taxon>Bacteria</taxon>
        <taxon>Bacillati</taxon>
        <taxon>Bacillota</taxon>
        <taxon>Bacilli</taxon>
        <taxon>Bacillales</taxon>
        <taxon>Paenibacillaceae</taxon>
        <taxon>Paenibacillus</taxon>
    </lineage>
</organism>
<dbReference type="EMBL" id="JAGGLB010000046">
    <property type="protein sequence ID" value="MBP1996212.1"/>
    <property type="molecule type" value="Genomic_DNA"/>
</dbReference>
<dbReference type="EC" id="6.3.5.5" evidence="6"/>
<feature type="domain" description="ATP-grasp" evidence="5">
    <location>
        <begin position="122"/>
        <end position="322"/>
    </location>
</feature>
<dbReference type="PANTHER" id="PTHR43585">
    <property type="entry name" value="FUMIPYRROLE BIOSYNTHESIS PROTEIN C"/>
    <property type="match status" value="1"/>
</dbReference>
<dbReference type="InterPro" id="IPR011761">
    <property type="entry name" value="ATP-grasp"/>
</dbReference>
<dbReference type="SUPFAM" id="SSF56059">
    <property type="entry name" value="Glutathione synthetase ATP-binding domain-like"/>
    <property type="match status" value="1"/>
</dbReference>